<keyword evidence="2" id="KW-1185">Reference proteome</keyword>
<evidence type="ECO:0008006" key="3">
    <source>
        <dbReference type="Google" id="ProtNLM"/>
    </source>
</evidence>
<organism evidence="1 2">
    <name type="scientific">Pseudoalteromonas luteoviolacea DSM 6061</name>
    <dbReference type="NCBI Taxonomy" id="1365250"/>
    <lineage>
        <taxon>Bacteria</taxon>
        <taxon>Pseudomonadati</taxon>
        <taxon>Pseudomonadota</taxon>
        <taxon>Gammaproteobacteria</taxon>
        <taxon>Alteromonadales</taxon>
        <taxon>Pseudoalteromonadaceae</taxon>
        <taxon>Pseudoalteromonas</taxon>
    </lineage>
</organism>
<gene>
    <name evidence="1" type="ORF">N475_13995</name>
</gene>
<comment type="caution">
    <text evidence="1">The sequence shown here is derived from an EMBL/GenBank/DDBJ whole genome shotgun (WGS) entry which is preliminary data.</text>
</comment>
<name>A0A166XAH5_9GAMM</name>
<dbReference type="AlphaFoldDB" id="A0A166XAH5"/>
<reference evidence="1 2" key="1">
    <citation type="submission" date="2013-07" db="EMBL/GenBank/DDBJ databases">
        <title>Comparative Genomic and Metabolomic Analysis of Twelve Strains of Pseudoalteromonas luteoviolacea.</title>
        <authorList>
            <person name="Vynne N.G."/>
            <person name="Mansson M."/>
            <person name="Gram L."/>
        </authorList>
    </citation>
    <scope>NUCLEOTIDE SEQUENCE [LARGE SCALE GENOMIC DNA]</scope>
    <source>
        <strain evidence="1 2">DSM 6061</strain>
    </source>
</reference>
<accession>A0A166XAH5</accession>
<dbReference type="PATRIC" id="fig|1365250.3.peg.2027"/>
<dbReference type="EMBL" id="AUYB01000098">
    <property type="protein sequence ID" value="KZN39865.1"/>
    <property type="molecule type" value="Genomic_DNA"/>
</dbReference>
<dbReference type="Proteomes" id="UP000076643">
    <property type="component" value="Unassembled WGS sequence"/>
</dbReference>
<evidence type="ECO:0000313" key="2">
    <source>
        <dbReference type="Proteomes" id="UP000076643"/>
    </source>
</evidence>
<evidence type="ECO:0000313" key="1">
    <source>
        <dbReference type="EMBL" id="KZN39865.1"/>
    </source>
</evidence>
<sequence>MTTIDMLKPRVKTTWGEIYIGLGWQVYSESNDKIARHPGSIRGYKSLILTHPNSKNALILLTNSSNTPRWEIAKPITKILKQNNEWQ</sequence>
<dbReference type="SUPFAM" id="SSF56601">
    <property type="entry name" value="beta-lactamase/transpeptidase-like"/>
    <property type="match status" value="1"/>
</dbReference>
<dbReference type="Gene3D" id="3.40.710.10">
    <property type="entry name" value="DD-peptidase/beta-lactamase superfamily"/>
    <property type="match status" value="1"/>
</dbReference>
<dbReference type="InterPro" id="IPR012338">
    <property type="entry name" value="Beta-lactam/transpept-like"/>
</dbReference>
<proteinExistence type="predicted"/>
<protein>
    <recommendedName>
        <fullName evidence="3">Beta-lactamase-related domain-containing protein</fullName>
    </recommendedName>
</protein>